<proteinExistence type="predicted"/>
<gene>
    <name evidence="1" type="ORF">CBM2634_U250006</name>
</gene>
<evidence type="ECO:0000313" key="2">
    <source>
        <dbReference type="Proteomes" id="UP000256805"/>
    </source>
</evidence>
<name>A0A375JC82_9BURK</name>
<protein>
    <submittedName>
        <fullName evidence="1">Uncharacterized protein</fullName>
    </submittedName>
</protein>
<accession>A0A375JC82</accession>
<reference evidence="1 2" key="1">
    <citation type="submission" date="2018-01" db="EMBL/GenBank/DDBJ databases">
        <authorList>
            <person name="Gaut B.S."/>
            <person name="Morton B.R."/>
            <person name="Clegg M.T."/>
            <person name="Duvall M.R."/>
        </authorList>
    </citation>
    <scope>NUCLEOTIDE SEQUENCE [LARGE SCALE GENOMIC DNA]</scope>
    <source>
        <strain evidence="1">Cupriavidus taiwanensis cmp 52</strain>
    </source>
</reference>
<sequence>MVLLRRVVGGDQGYCLSPSPSPIAFSDRATTNNKQLTAAKSPFDVFSGRSASRWHSPVRCHICAVAAAIVTNQPSAVSVAQGCLDFGGGSVE</sequence>
<dbReference type="Proteomes" id="UP000256805">
    <property type="component" value="Unassembled WGS sequence"/>
</dbReference>
<evidence type="ECO:0000313" key="1">
    <source>
        <dbReference type="EMBL" id="SPS02728.1"/>
    </source>
</evidence>
<dbReference type="AlphaFoldDB" id="A0A375JC82"/>
<dbReference type="EMBL" id="OVTA01000089">
    <property type="protein sequence ID" value="SPS02728.1"/>
    <property type="molecule type" value="Genomic_DNA"/>
</dbReference>
<organism evidence="1 2">
    <name type="scientific">Cupriavidus taiwanensis</name>
    <dbReference type="NCBI Taxonomy" id="164546"/>
    <lineage>
        <taxon>Bacteria</taxon>
        <taxon>Pseudomonadati</taxon>
        <taxon>Pseudomonadota</taxon>
        <taxon>Betaproteobacteria</taxon>
        <taxon>Burkholderiales</taxon>
        <taxon>Burkholderiaceae</taxon>
        <taxon>Cupriavidus</taxon>
    </lineage>
</organism>